<feature type="compositionally biased region" description="Basic and acidic residues" evidence="1">
    <location>
        <begin position="23"/>
        <end position="34"/>
    </location>
</feature>
<organism evidence="2 3">
    <name type="scientific">Hypocrea atroviridis (strain ATCC 20476 / IMI 206040)</name>
    <name type="common">Trichoderma atroviride</name>
    <dbReference type="NCBI Taxonomy" id="452589"/>
    <lineage>
        <taxon>Eukaryota</taxon>
        <taxon>Fungi</taxon>
        <taxon>Dikarya</taxon>
        <taxon>Ascomycota</taxon>
        <taxon>Pezizomycotina</taxon>
        <taxon>Sordariomycetes</taxon>
        <taxon>Hypocreomycetidae</taxon>
        <taxon>Hypocreales</taxon>
        <taxon>Hypocreaceae</taxon>
        <taxon>Trichoderma</taxon>
    </lineage>
</organism>
<accession>G9NKT9</accession>
<proteinExistence type="predicted"/>
<dbReference type="AlphaFoldDB" id="G9NKT9"/>
<dbReference type="KEGG" id="tatv:25780969"/>
<dbReference type="GeneID" id="25780969"/>
<dbReference type="Proteomes" id="UP000005426">
    <property type="component" value="Unassembled WGS sequence"/>
</dbReference>
<reference evidence="2 3" key="1">
    <citation type="journal article" date="2011" name="Genome Biol.">
        <title>Comparative genome sequence analysis underscores mycoparasitism as the ancestral life style of Trichoderma.</title>
        <authorList>
            <person name="Kubicek C.P."/>
            <person name="Herrera-Estrella A."/>
            <person name="Seidl-Seiboth V."/>
            <person name="Martinez D.A."/>
            <person name="Druzhinina I.S."/>
            <person name="Thon M."/>
            <person name="Zeilinger S."/>
            <person name="Casas-Flores S."/>
            <person name="Horwitz B.A."/>
            <person name="Mukherjee P.K."/>
            <person name="Mukherjee M."/>
            <person name="Kredics L."/>
            <person name="Alcaraz L.D."/>
            <person name="Aerts A."/>
            <person name="Antal Z."/>
            <person name="Atanasova L."/>
            <person name="Cervantes-Badillo M.G."/>
            <person name="Challacombe J."/>
            <person name="Chertkov O."/>
            <person name="McCluskey K."/>
            <person name="Coulpier F."/>
            <person name="Deshpande N."/>
            <person name="von Doehren H."/>
            <person name="Ebbole D.J."/>
            <person name="Esquivel-Naranjo E.U."/>
            <person name="Fekete E."/>
            <person name="Flipphi M."/>
            <person name="Glaser F."/>
            <person name="Gomez-Rodriguez E.Y."/>
            <person name="Gruber S."/>
            <person name="Han C."/>
            <person name="Henrissat B."/>
            <person name="Hermosa R."/>
            <person name="Hernandez-Onate M."/>
            <person name="Karaffa L."/>
            <person name="Kosti I."/>
            <person name="Le Crom S."/>
            <person name="Lindquist E."/>
            <person name="Lucas S."/>
            <person name="Luebeck M."/>
            <person name="Luebeck P.S."/>
            <person name="Margeot A."/>
            <person name="Metz B."/>
            <person name="Misra M."/>
            <person name="Nevalainen H."/>
            <person name="Omann M."/>
            <person name="Packer N."/>
            <person name="Perrone G."/>
            <person name="Uresti-Rivera E.E."/>
            <person name="Salamov A."/>
            <person name="Schmoll M."/>
            <person name="Seiboth B."/>
            <person name="Shapiro H."/>
            <person name="Sukno S."/>
            <person name="Tamayo-Ramos J.A."/>
            <person name="Tisch D."/>
            <person name="Wiest A."/>
            <person name="Wilkinson H.H."/>
            <person name="Zhang M."/>
            <person name="Coutinho P.M."/>
            <person name="Kenerley C.M."/>
            <person name="Monte E."/>
            <person name="Baker S.E."/>
            <person name="Grigoriev I.V."/>
        </authorList>
    </citation>
    <scope>NUCLEOTIDE SEQUENCE [LARGE SCALE GENOMIC DNA]</scope>
    <source>
        <strain evidence="3">ATCC 20476 / IMI 206040</strain>
    </source>
</reference>
<dbReference type="EMBL" id="ABDG02000018">
    <property type="protein sequence ID" value="EHK48511.1"/>
    <property type="molecule type" value="Genomic_DNA"/>
</dbReference>
<evidence type="ECO:0000313" key="3">
    <source>
        <dbReference type="Proteomes" id="UP000005426"/>
    </source>
</evidence>
<sequence>MKRSAEKPISQRQTRKKNKRKLGRETADKGDKRQPRNRRSKTTSTIEEPVQSRRSSRRAASSQLWFLGDNGKACLVASSSR</sequence>
<feature type="region of interest" description="Disordered" evidence="1">
    <location>
        <begin position="1"/>
        <end position="63"/>
    </location>
</feature>
<evidence type="ECO:0000313" key="2">
    <source>
        <dbReference type="EMBL" id="EHK48511.1"/>
    </source>
</evidence>
<dbReference type="OrthoDB" id="4900315at2759"/>
<dbReference type="HOGENOM" id="CLU_2574174_0_0_1"/>
<evidence type="ECO:0000256" key="1">
    <source>
        <dbReference type="SAM" id="MobiDB-lite"/>
    </source>
</evidence>
<gene>
    <name evidence="2" type="ORF">TRIATDRAFT_298001</name>
</gene>
<feature type="compositionally biased region" description="Basic residues" evidence="1">
    <location>
        <begin position="13"/>
        <end position="22"/>
    </location>
</feature>
<comment type="caution">
    <text evidence="2">The sequence shown here is derived from an EMBL/GenBank/DDBJ whole genome shotgun (WGS) entry which is preliminary data.</text>
</comment>
<name>G9NKT9_HYPAI</name>
<protein>
    <submittedName>
        <fullName evidence="2">Uncharacterized protein</fullName>
    </submittedName>
</protein>
<keyword evidence="3" id="KW-1185">Reference proteome</keyword>